<feature type="region of interest" description="Disordered" evidence="1">
    <location>
        <begin position="193"/>
        <end position="212"/>
    </location>
</feature>
<organism evidence="2 3">
    <name type="scientific">Zizania palustris</name>
    <name type="common">Northern wild rice</name>
    <dbReference type="NCBI Taxonomy" id="103762"/>
    <lineage>
        <taxon>Eukaryota</taxon>
        <taxon>Viridiplantae</taxon>
        <taxon>Streptophyta</taxon>
        <taxon>Embryophyta</taxon>
        <taxon>Tracheophyta</taxon>
        <taxon>Spermatophyta</taxon>
        <taxon>Magnoliopsida</taxon>
        <taxon>Liliopsida</taxon>
        <taxon>Poales</taxon>
        <taxon>Poaceae</taxon>
        <taxon>BOP clade</taxon>
        <taxon>Oryzoideae</taxon>
        <taxon>Oryzeae</taxon>
        <taxon>Zizaniinae</taxon>
        <taxon>Zizania</taxon>
    </lineage>
</organism>
<accession>A0A8J5VU93</accession>
<keyword evidence="3" id="KW-1185">Reference proteome</keyword>
<comment type="caution">
    <text evidence="2">The sequence shown here is derived from an EMBL/GenBank/DDBJ whole genome shotgun (WGS) entry which is preliminary data.</text>
</comment>
<evidence type="ECO:0000313" key="3">
    <source>
        <dbReference type="Proteomes" id="UP000729402"/>
    </source>
</evidence>
<dbReference type="Proteomes" id="UP000729402">
    <property type="component" value="Unassembled WGS sequence"/>
</dbReference>
<proteinExistence type="predicted"/>
<dbReference type="AlphaFoldDB" id="A0A8J5VU93"/>
<evidence type="ECO:0000313" key="2">
    <source>
        <dbReference type="EMBL" id="KAG8060243.1"/>
    </source>
</evidence>
<dbReference type="EMBL" id="JAAALK010000287">
    <property type="protein sequence ID" value="KAG8060243.1"/>
    <property type="molecule type" value="Genomic_DNA"/>
</dbReference>
<reference evidence="2" key="2">
    <citation type="submission" date="2021-02" db="EMBL/GenBank/DDBJ databases">
        <authorList>
            <person name="Kimball J.A."/>
            <person name="Haas M.W."/>
            <person name="Macchietto M."/>
            <person name="Kono T."/>
            <person name="Duquette J."/>
            <person name="Shao M."/>
        </authorList>
    </citation>
    <scope>NUCLEOTIDE SEQUENCE</scope>
    <source>
        <tissue evidence="2">Fresh leaf tissue</tissue>
    </source>
</reference>
<sequence length="283" mass="31135">MAWHMGHGLVRRMKRCGAAAWRGGVSHELRNIEGRARRYGMAMVGLNAAWHAELGVGHDIVGARHGNDSGGSGDSSSCKTVDSDHQKVITNIDAADRDYNNLEVQTQVPTHTRREPTYLELLLKEEDFELPPYVPNQESNQYSSPTWIDHEPAACNDVIETAELEPQEHITSAGTCSHFLVPLAEVKQDSSQVTGHNSDHLGVGRGAYDGPPRQLRDTEGARDGGDVWQRDIVVAAAMRHIGMLTMYAPGRNLVVQVNKLLAARGRKAMQLLSAPTFLLYFHG</sequence>
<reference evidence="2" key="1">
    <citation type="journal article" date="2021" name="bioRxiv">
        <title>Whole Genome Assembly and Annotation of Northern Wild Rice, Zizania palustris L., Supports a Whole Genome Duplication in the Zizania Genus.</title>
        <authorList>
            <person name="Haas M."/>
            <person name="Kono T."/>
            <person name="Macchietto M."/>
            <person name="Millas R."/>
            <person name="McGilp L."/>
            <person name="Shao M."/>
            <person name="Duquette J."/>
            <person name="Hirsch C.N."/>
            <person name="Kimball J."/>
        </authorList>
    </citation>
    <scope>NUCLEOTIDE SEQUENCE</scope>
    <source>
        <tissue evidence="2">Fresh leaf tissue</tissue>
    </source>
</reference>
<evidence type="ECO:0000256" key="1">
    <source>
        <dbReference type="SAM" id="MobiDB-lite"/>
    </source>
</evidence>
<protein>
    <submittedName>
        <fullName evidence="2">Uncharacterized protein</fullName>
    </submittedName>
</protein>
<gene>
    <name evidence="2" type="ORF">GUJ93_ZPchr0002g26344</name>
</gene>
<dbReference type="OrthoDB" id="721722at2759"/>
<name>A0A8J5VU93_ZIZPA</name>